<reference evidence="1 2" key="1">
    <citation type="journal article" date="2018" name="Sci. Rep.">
        <title>Genomic signatures of local adaptation to the degree of environmental predictability in rotifers.</title>
        <authorList>
            <person name="Franch-Gras L."/>
            <person name="Hahn C."/>
            <person name="Garcia-Roger E.M."/>
            <person name="Carmona M.J."/>
            <person name="Serra M."/>
            <person name="Gomez A."/>
        </authorList>
    </citation>
    <scope>NUCLEOTIDE SEQUENCE [LARGE SCALE GENOMIC DNA]</scope>
    <source>
        <strain evidence="1">HYR1</strain>
    </source>
</reference>
<name>A0A3M7PX70_BRAPC</name>
<dbReference type="EMBL" id="REGN01008532">
    <property type="protein sequence ID" value="RNA03341.1"/>
    <property type="molecule type" value="Genomic_DNA"/>
</dbReference>
<keyword evidence="2" id="KW-1185">Reference proteome</keyword>
<organism evidence="1 2">
    <name type="scientific">Brachionus plicatilis</name>
    <name type="common">Marine rotifer</name>
    <name type="synonym">Brachionus muelleri</name>
    <dbReference type="NCBI Taxonomy" id="10195"/>
    <lineage>
        <taxon>Eukaryota</taxon>
        <taxon>Metazoa</taxon>
        <taxon>Spiralia</taxon>
        <taxon>Gnathifera</taxon>
        <taxon>Rotifera</taxon>
        <taxon>Eurotatoria</taxon>
        <taxon>Monogononta</taxon>
        <taxon>Pseudotrocha</taxon>
        <taxon>Ploima</taxon>
        <taxon>Brachionidae</taxon>
        <taxon>Brachionus</taxon>
    </lineage>
</organism>
<evidence type="ECO:0000313" key="2">
    <source>
        <dbReference type="Proteomes" id="UP000276133"/>
    </source>
</evidence>
<dbReference type="AlphaFoldDB" id="A0A3M7PX70"/>
<evidence type="ECO:0000313" key="1">
    <source>
        <dbReference type="EMBL" id="RNA03341.1"/>
    </source>
</evidence>
<comment type="caution">
    <text evidence="1">The sequence shown here is derived from an EMBL/GenBank/DDBJ whole genome shotgun (WGS) entry which is preliminary data.</text>
</comment>
<sequence length="95" mass="11070">MKDMLKQVPLCPLIVKLADENKVCFESRYIEYRFNCTSTLWIRIRKTPIPKLSNYHDSDQITTLIRIMDHSTTNRAKKSAVLLMSVTHGKQTRTS</sequence>
<dbReference type="Proteomes" id="UP000276133">
    <property type="component" value="Unassembled WGS sequence"/>
</dbReference>
<protein>
    <submittedName>
        <fullName evidence="1">Uncharacterized protein</fullName>
    </submittedName>
</protein>
<accession>A0A3M7PX70</accession>
<gene>
    <name evidence="1" type="ORF">BpHYR1_051354</name>
</gene>
<proteinExistence type="predicted"/>